<feature type="chain" id="PRO_5030755912" description="subtilisin" evidence="11">
    <location>
        <begin position="18"/>
        <end position="682"/>
    </location>
</feature>
<dbReference type="GO" id="GO:0004252">
    <property type="term" value="F:serine-type endopeptidase activity"/>
    <property type="evidence" value="ECO:0007669"/>
    <property type="project" value="UniProtKB-UniRule"/>
</dbReference>
<keyword evidence="2" id="KW-0964">Secreted</keyword>
<accession>A0A7R9W0W9</accession>
<dbReference type="InterPro" id="IPR050131">
    <property type="entry name" value="Peptidase_S8_subtilisin-like"/>
</dbReference>
<comment type="catalytic activity">
    <reaction evidence="6">
        <text>Hydrolysis of proteins with broad specificity for peptide bonds, and a preference for a large uncharged residue in P1. Hydrolyzes peptide amides.</text>
        <dbReference type="EC" id="3.4.21.62"/>
    </reaction>
</comment>
<dbReference type="PROSITE" id="PS51892">
    <property type="entry name" value="SUBTILASE"/>
    <property type="match status" value="1"/>
</dbReference>
<feature type="region of interest" description="Disordered" evidence="10">
    <location>
        <begin position="27"/>
        <end position="49"/>
    </location>
</feature>
<feature type="signal peptide" evidence="11">
    <location>
        <begin position="1"/>
        <end position="17"/>
    </location>
</feature>
<comment type="similarity">
    <text evidence="1 9">Belongs to the peptidase S8 family.</text>
</comment>
<dbReference type="PROSITE" id="PS00137">
    <property type="entry name" value="SUBTILASE_HIS"/>
    <property type="match status" value="1"/>
</dbReference>
<dbReference type="InterPro" id="IPR037045">
    <property type="entry name" value="S8pro/Inhibitor_I9_sf"/>
</dbReference>
<dbReference type="PANTHER" id="PTHR43806">
    <property type="entry name" value="PEPTIDASE S8"/>
    <property type="match status" value="1"/>
</dbReference>
<name>A0A7R9W0W9_9STRA</name>
<evidence type="ECO:0000256" key="2">
    <source>
        <dbReference type="ARBA" id="ARBA00022512"/>
    </source>
</evidence>
<dbReference type="Pfam" id="PF02225">
    <property type="entry name" value="PA"/>
    <property type="match status" value="1"/>
</dbReference>
<evidence type="ECO:0000256" key="5">
    <source>
        <dbReference type="ARBA" id="ARBA00022825"/>
    </source>
</evidence>
<dbReference type="InterPro" id="IPR000209">
    <property type="entry name" value="Peptidase_S8/S53_dom"/>
</dbReference>
<keyword evidence="5 9" id="KW-0720">Serine protease</keyword>
<dbReference type="SUPFAM" id="SSF52743">
    <property type="entry name" value="Subtilisin-like"/>
    <property type="match status" value="1"/>
</dbReference>
<protein>
    <recommendedName>
        <fullName evidence="7">subtilisin</fullName>
        <ecNumber evidence="7">3.4.21.62</ecNumber>
    </recommendedName>
</protein>
<dbReference type="GO" id="GO:0005615">
    <property type="term" value="C:extracellular space"/>
    <property type="evidence" value="ECO:0007669"/>
    <property type="project" value="TreeGrafter"/>
</dbReference>
<evidence type="ECO:0000256" key="11">
    <source>
        <dbReference type="SAM" id="SignalP"/>
    </source>
</evidence>
<dbReference type="EMBL" id="HBED01020359">
    <property type="protein sequence ID" value="CAD8311269.1"/>
    <property type="molecule type" value="Transcribed_RNA"/>
</dbReference>
<dbReference type="InterPro" id="IPR015500">
    <property type="entry name" value="Peptidase_S8_subtilisin-rel"/>
</dbReference>
<dbReference type="AlphaFoldDB" id="A0A7R9W0W9"/>
<evidence type="ECO:0000256" key="9">
    <source>
        <dbReference type="PROSITE-ProRule" id="PRU01240"/>
    </source>
</evidence>
<feature type="domain" description="Peptidase S8/S53" evidence="12">
    <location>
        <begin position="172"/>
        <end position="362"/>
    </location>
</feature>
<dbReference type="EC" id="3.4.21.62" evidence="7"/>
<dbReference type="Gene3D" id="3.40.50.200">
    <property type="entry name" value="Peptidase S8/S53 domain"/>
    <property type="match status" value="1"/>
</dbReference>
<dbReference type="PANTHER" id="PTHR43806:SF11">
    <property type="entry name" value="CEREVISIN-RELATED"/>
    <property type="match status" value="1"/>
</dbReference>
<keyword evidence="3 9" id="KW-0645">Protease</keyword>
<dbReference type="Gene3D" id="3.30.70.80">
    <property type="entry name" value="Peptidase S8 propeptide/proteinase inhibitor I9"/>
    <property type="match status" value="1"/>
</dbReference>
<evidence type="ECO:0000259" key="13">
    <source>
        <dbReference type="Pfam" id="PF02225"/>
    </source>
</evidence>
<gene>
    <name evidence="14" type="ORF">TDUB1175_LOCUS10207</name>
</gene>
<evidence type="ECO:0000256" key="7">
    <source>
        <dbReference type="ARBA" id="ARBA00023619"/>
    </source>
</evidence>
<feature type="domain" description="PA" evidence="13">
    <location>
        <begin position="406"/>
        <end position="476"/>
    </location>
</feature>
<sequence length="682" mass="70252">MKFNSGALLLLATSAIAGNAPTDDGVLPPTATFGAGPAQSQGPLDSAEGANPSVRVIIHHTRPEGKTAIVQAAQRVHHELDQISSVAATLPLAAMDRLRSRGDIELIEVDEKRSLLDVVPALPKHLRGRDIRVEGQANSSWKRNLAENTPFGIGMVEAHQLHADYEVRRSAGQAVKVCIIDSGYERDHEDLQSTDADGYSGKGKPTWMDDKCGHGTHVAGTVGALDNELGVIGVAPGSPVYIIKVFDQSRCGWSFHSSDLISAAYRCADNGAHIISMSLGGGGSSTAERDGFKDLYESRNVLPIAAAGNGNSTAMSYPASYPSVMSVAAVDSNAIVADFSQKNKEVDIAAPGVSVESTVPTGTGYIKSLVVDSTSYEQVGVLEGTPDGTATGALMDCKYGMSVCAAAANKVCLIQRGSDDGSSVTFATKVSNCAGGGGIAAIIYNNVAGSDIFSWTLNENGAIPVVSVTQGDGQAILGLIPSSVMATVTTQGGGNYDVYSGTSMATPHVSGVAALVWSLKGGPTAMNAAKLRAALENTAVHPSGSPRDNSYGHGIVKAKAAYDSLSCADVSGCTQFNSACQEPACSSGTCQYNLIQNKCCTNGDCDQQNNEYCDSSYACAVCGVANCNQCKPDGSCEVCDAGYSVSGGSCSACGKASGEKCKNNSECCSGACYVGRGSPRCG</sequence>
<reference evidence="14" key="1">
    <citation type="submission" date="2021-01" db="EMBL/GenBank/DDBJ databases">
        <authorList>
            <person name="Corre E."/>
            <person name="Pelletier E."/>
            <person name="Niang G."/>
            <person name="Scheremetjew M."/>
            <person name="Finn R."/>
            <person name="Kale V."/>
            <person name="Holt S."/>
            <person name="Cochrane G."/>
            <person name="Meng A."/>
            <person name="Brown T."/>
            <person name="Cohen L."/>
        </authorList>
    </citation>
    <scope>NUCLEOTIDE SEQUENCE</scope>
    <source>
        <strain evidence="14">CCMP147</strain>
    </source>
</reference>
<dbReference type="Pfam" id="PF00082">
    <property type="entry name" value="Peptidase_S8"/>
    <property type="match status" value="2"/>
</dbReference>
<feature type="domain" description="Peptidase S8/S53" evidence="12">
    <location>
        <begin position="482"/>
        <end position="554"/>
    </location>
</feature>
<organism evidence="14">
    <name type="scientific">Pseudictyota dubia</name>
    <dbReference type="NCBI Taxonomy" id="2749911"/>
    <lineage>
        <taxon>Eukaryota</taxon>
        <taxon>Sar</taxon>
        <taxon>Stramenopiles</taxon>
        <taxon>Ochrophyta</taxon>
        <taxon>Bacillariophyta</taxon>
        <taxon>Mediophyceae</taxon>
        <taxon>Biddulphiophycidae</taxon>
        <taxon>Eupodiscales</taxon>
        <taxon>Odontellaceae</taxon>
        <taxon>Pseudictyota</taxon>
    </lineage>
</organism>
<evidence type="ECO:0000256" key="3">
    <source>
        <dbReference type="ARBA" id="ARBA00022670"/>
    </source>
</evidence>
<evidence type="ECO:0000256" key="1">
    <source>
        <dbReference type="ARBA" id="ARBA00011073"/>
    </source>
</evidence>
<evidence type="ECO:0000313" key="14">
    <source>
        <dbReference type="EMBL" id="CAD8311269.1"/>
    </source>
</evidence>
<dbReference type="PROSITE" id="PS00138">
    <property type="entry name" value="SUBTILASE_SER"/>
    <property type="match status" value="1"/>
</dbReference>
<dbReference type="InterPro" id="IPR023828">
    <property type="entry name" value="Peptidase_S8_Ser-AS"/>
</dbReference>
<feature type="active site" description="Charge relay system" evidence="8 9">
    <location>
        <position position="503"/>
    </location>
</feature>
<proteinExistence type="inferred from homology"/>
<dbReference type="InterPro" id="IPR036852">
    <property type="entry name" value="Peptidase_S8/S53_dom_sf"/>
</dbReference>
<keyword evidence="11" id="KW-0732">Signal</keyword>
<evidence type="ECO:0000256" key="4">
    <source>
        <dbReference type="ARBA" id="ARBA00022801"/>
    </source>
</evidence>
<evidence type="ECO:0000256" key="6">
    <source>
        <dbReference type="ARBA" id="ARBA00023529"/>
    </source>
</evidence>
<dbReference type="InterPro" id="IPR003137">
    <property type="entry name" value="PA_domain"/>
</dbReference>
<dbReference type="Gene3D" id="3.50.30.30">
    <property type="match status" value="1"/>
</dbReference>
<feature type="active site" description="Charge relay system" evidence="8 9">
    <location>
        <position position="181"/>
    </location>
</feature>
<dbReference type="InterPro" id="IPR022398">
    <property type="entry name" value="Peptidase_S8_His-AS"/>
</dbReference>
<evidence type="ECO:0000256" key="10">
    <source>
        <dbReference type="SAM" id="MobiDB-lite"/>
    </source>
</evidence>
<dbReference type="PRINTS" id="PR00723">
    <property type="entry name" value="SUBTILISIN"/>
</dbReference>
<keyword evidence="2" id="KW-0134">Cell wall</keyword>
<evidence type="ECO:0000256" key="8">
    <source>
        <dbReference type="PIRSR" id="PIRSR615500-1"/>
    </source>
</evidence>
<keyword evidence="4 9" id="KW-0378">Hydrolase</keyword>
<dbReference type="GO" id="GO:0006508">
    <property type="term" value="P:proteolysis"/>
    <property type="evidence" value="ECO:0007669"/>
    <property type="project" value="UniProtKB-KW"/>
</dbReference>
<feature type="active site" description="Charge relay system" evidence="8 9">
    <location>
        <position position="214"/>
    </location>
</feature>
<evidence type="ECO:0000259" key="12">
    <source>
        <dbReference type="Pfam" id="PF00082"/>
    </source>
</evidence>